<dbReference type="Gene3D" id="1.10.150.240">
    <property type="entry name" value="Putative phosphatase, domain 2"/>
    <property type="match status" value="1"/>
</dbReference>
<dbReference type="SFLD" id="SFLDG01129">
    <property type="entry name" value="C1.5:_HAD__Beta-PGM__Phosphata"/>
    <property type="match status" value="1"/>
</dbReference>
<keyword evidence="2" id="KW-1185">Reference proteome</keyword>
<dbReference type="InterPro" id="IPR023214">
    <property type="entry name" value="HAD_sf"/>
</dbReference>
<dbReference type="Pfam" id="PF00702">
    <property type="entry name" value="Hydrolase"/>
    <property type="match status" value="1"/>
</dbReference>
<dbReference type="SFLD" id="SFLDS00003">
    <property type="entry name" value="Haloacid_Dehalogenase"/>
    <property type="match status" value="1"/>
</dbReference>
<dbReference type="HOGENOM" id="CLU_045011_9_5_0"/>
<evidence type="ECO:0000313" key="1">
    <source>
        <dbReference type="EMBL" id="ADV81348.1"/>
    </source>
</evidence>
<sequence>MAKNKTIFWDIGGVILSNGWDRNQRARGLARLGVDLEEYEARHEEANYTWERGLSTDVEYFNKTIFFKPRSFTLEDVWSAVRDEQTLLYPGSIEILNKLNATGKYRQATLNNESRELNAYRLDAFDLRRRFDFFICSGYVHEMKPAASIYQQAIDTSGNLPGETYFIDDKKENADAATALGMHGIHFQSPEQLQQQLAQLGIEF</sequence>
<reference evidence="1 2" key="1">
    <citation type="journal article" date="2012" name="Stand. Genomic Sci.">
        <title>Complete genome sequence of Terriglobus saanensis type strain SP1PR4(T), an Acidobacteria from tundra soil.</title>
        <authorList>
            <person name="Rawat S.R."/>
            <person name="Mannisto M.K."/>
            <person name="Starovoytov V."/>
            <person name="Goodwin L."/>
            <person name="Nolan M."/>
            <person name="Hauser L."/>
            <person name="Land M."/>
            <person name="Davenport K.W."/>
            <person name="Woyke T."/>
            <person name="Haggblom M.M."/>
        </authorList>
    </citation>
    <scope>NUCLEOTIDE SEQUENCE</scope>
    <source>
        <strain evidence="2">ATCC BAA-1853 / DSM 23119 / SP1PR4</strain>
    </source>
</reference>
<dbReference type="Proteomes" id="UP000006844">
    <property type="component" value="Chromosome"/>
</dbReference>
<dbReference type="KEGG" id="tsa:AciPR4_0513"/>
<organism evidence="1 2">
    <name type="scientific">Terriglobus saanensis (strain ATCC BAA-1853 / DSM 23119 / SP1PR4)</name>
    <dbReference type="NCBI Taxonomy" id="401053"/>
    <lineage>
        <taxon>Bacteria</taxon>
        <taxon>Pseudomonadati</taxon>
        <taxon>Acidobacteriota</taxon>
        <taxon>Terriglobia</taxon>
        <taxon>Terriglobales</taxon>
        <taxon>Acidobacteriaceae</taxon>
        <taxon>Terriglobus</taxon>
    </lineage>
</organism>
<evidence type="ECO:0000313" key="2">
    <source>
        <dbReference type="Proteomes" id="UP000006844"/>
    </source>
</evidence>
<dbReference type="NCBIfam" id="TIGR01509">
    <property type="entry name" value="HAD-SF-IA-v3"/>
    <property type="match status" value="1"/>
</dbReference>
<proteinExistence type="predicted"/>
<dbReference type="PANTHER" id="PTHR43611">
    <property type="entry name" value="ALPHA-D-GLUCOSE 1-PHOSPHATE PHOSPHATASE"/>
    <property type="match status" value="1"/>
</dbReference>
<gene>
    <name evidence="1" type="ordered locus">AciPR4_0513</name>
</gene>
<dbReference type="PANTHER" id="PTHR43611:SF3">
    <property type="entry name" value="FLAVIN MONONUCLEOTIDE HYDROLASE 1, CHLOROPLATIC"/>
    <property type="match status" value="1"/>
</dbReference>
<keyword evidence="1" id="KW-0378">Hydrolase</keyword>
<dbReference type="GO" id="GO:0016787">
    <property type="term" value="F:hydrolase activity"/>
    <property type="evidence" value="ECO:0007669"/>
    <property type="project" value="UniProtKB-KW"/>
</dbReference>
<name>E8V373_TERSS</name>
<dbReference type="eggNOG" id="COG1011">
    <property type="taxonomic scope" value="Bacteria"/>
</dbReference>
<dbReference type="InterPro" id="IPR023198">
    <property type="entry name" value="PGP-like_dom2"/>
</dbReference>
<dbReference type="Gene3D" id="3.40.50.1000">
    <property type="entry name" value="HAD superfamily/HAD-like"/>
    <property type="match status" value="1"/>
</dbReference>
<protein>
    <submittedName>
        <fullName evidence="1">HAD-superfamily hydrolase, subfamily IA, variant 3</fullName>
    </submittedName>
</protein>
<dbReference type="SUPFAM" id="SSF56784">
    <property type="entry name" value="HAD-like"/>
    <property type="match status" value="1"/>
</dbReference>
<dbReference type="STRING" id="401053.AciPR4_0513"/>
<dbReference type="EMBL" id="CP002467">
    <property type="protein sequence ID" value="ADV81348.1"/>
    <property type="molecule type" value="Genomic_DNA"/>
</dbReference>
<dbReference type="OrthoDB" id="9131041at2"/>
<dbReference type="RefSeq" id="WP_013567081.1">
    <property type="nucleotide sequence ID" value="NC_014963.1"/>
</dbReference>
<dbReference type="AlphaFoldDB" id="E8V373"/>
<dbReference type="InterPro" id="IPR036412">
    <property type="entry name" value="HAD-like_sf"/>
</dbReference>
<dbReference type="InterPro" id="IPR006439">
    <property type="entry name" value="HAD-SF_hydro_IA"/>
</dbReference>
<accession>E8V373</accession>